<dbReference type="InParanoid" id="D8LJF9"/>
<organism evidence="4 5">
    <name type="scientific">Ectocarpus siliculosus</name>
    <name type="common">Brown alga</name>
    <name type="synonym">Conferva siliculosa</name>
    <dbReference type="NCBI Taxonomy" id="2880"/>
    <lineage>
        <taxon>Eukaryota</taxon>
        <taxon>Sar</taxon>
        <taxon>Stramenopiles</taxon>
        <taxon>Ochrophyta</taxon>
        <taxon>PX clade</taxon>
        <taxon>Phaeophyceae</taxon>
        <taxon>Ectocarpales</taxon>
        <taxon>Ectocarpaceae</taxon>
        <taxon>Ectocarpus</taxon>
    </lineage>
</organism>
<keyword evidence="5" id="KW-1185">Reference proteome</keyword>
<dbReference type="PANTHER" id="PTHR24126:SF14">
    <property type="entry name" value="ANK_REP_REGION DOMAIN-CONTAINING PROTEIN"/>
    <property type="match status" value="1"/>
</dbReference>
<dbReference type="InterPro" id="IPR036770">
    <property type="entry name" value="Ankyrin_rpt-contain_sf"/>
</dbReference>
<dbReference type="Pfam" id="PF12796">
    <property type="entry name" value="Ank_2"/>
    <property type="match status" value="2"/>
</dbReference>
<evidence type="ECO:0000313" key="4">
    <source>
        <dbReference type="EMBL" id="CBN79492.1"/>
    </source>
</evidence>
<feature type="repeat" description="ANK" evidence="3">
    <location>
        <begin position="33"/>
        <end position="65"/>
    </location>
</feature>
<accession>D8LJF9</accession>
<dbReference type="PANTHER" id="PTHR24126">
    <property type="entry name" value="ANKYRIN REPEAT, PH AND SEC7 DOMAIN CONTAINING PROTEIN SECG-RELATED"/>
    <property type="match status" value="1"/>
</dbReference>
<proteinExistence type="predicted"/>
<gene>
    <name evidence="4" type="ORF">Esi_0254_0026</name>
</gene>
<sequence length="424" mass="45391">MNSLHDAAFKGSTERTAELLATGSWDINQGTVNNWTPLIFAASMGHSSVLGILLSKGANVSIVTDTGVTALHVAVEGGHAAATRVLAEAGADLNRPDPQGFSPLHVVADFGFTDVMRALIDAGANVDIRTPVDGETPLFRAMTEGQLEATRELLRANANPLITRAPLPTLLPLDSAARNGNLLVMRELIQRVGIEGCGGQSRGEVALLMAGEGRRVAAMALLTHAGVVDTGQALTISAGLGREASVKYLLQNHAKHYGPGAYVNVRDRNGTTPLLSSIYVCGVDEQSSFPRVARLLVEAGADTTTELRRTNSMGVVLFSCTPLKLTVHILQDKKVDGTYISKQRLWRLEGIRRLLLQVEAVHAESWLWPSSSGDGGRRPDNAAEVTTATNAAAPKLGRVLPILRRRARRPGVVWTALCRHQRKP</sequence>
<reference evidence="4 5" key="1">
    <citation type="journal article" date="2010" name="Nature">
        <title>The Ectocarpus genome and the independent evolution of multicellularity in brown algae.</title>
        <authorList>
            <person name="Cock J.M."/>
            <person name="Sterck L."/>
            <person name="Rouze P."/>
            <person name="Scornet D."/>
            <person name="Allen A.E."/>
            <person name="Amoutzias G."/>
            <person name="Anthouard V."/>
            <person name="Artiguenave F."/>
            <person name="Aury J.M."/>
            <person name="Badger J.H."/>
            <person name="Beszteri B."/>
            <person name="Billiau K."/>
            <person name="Bonnet E."/>
            <person name="Bothwell J.H."/>
            <person name="Bowler C."/>
            <person name="Boyen C."/>
            <person name="Brownlee C."/>
            <person name="Carrano C.J."/>
            <person name="Charrier B."/>
            <person name="Cho G.Y."/>
            <person name="Coelho S.M."/>
            <person name="Collen J."/>
            <person name="Corre E."/>
            <person name="Da Silva C."/>
            <person name="Delage L."/>
            <person name="Delaroque N."/>
            <person name="Dittami S.M."/>
            <person name="Doulbeau S."/>
            <person name="Elias M."/>
            <person name="Farnham G."/>
            <person name="Gachon C.M."/>
            <person name="Gschloessl B."/>
            <person name="Heesch S."/>
            <person name="Jabbari K."/>
            <person name="Jubin C."/>
            <person name="Kawai H."/>
            <person name="Kimura K."/>
            <person name="Kloareg B."/>
            <person name="Kupper F.C."/>
            <person name="Lang D."/>
            <person name="Le Bail A."/>
            <person name="Leblanc C."/>
            <person name="Lerouge P."/>
            <person name="Lohr M."/>
            <person name="Lopez P.J."/>
            <person name="Martens C."/>
            <person name="Maumus F."/>
            <person name="Michel G."/>
            <person name="Miranda-Saavedra D."/>
            <person name="Morales J."/>
            <person name="Moreau H."/>
            <person name="Motomura T."/>
            <person name="Nagasato C."/>
            <person name="Napoli C.A."/>
            <person name="Nelson D.R."/>
            <person name="Nyvall-Collen P."/>
            <person name="Peters A.F."/>
            <person name="Pommier C."/>
            <person name="Potin P."/>
            <person name="Poulain J."/>
            <person name="Quesneville H."/>
            <person name="Read B."/>
            <person name="Rensing S.A."/>
            <person name="Ritter A."/>
            <person name="Rousvoal S."/>
            <person name="Samanta M."/>
            <person name="Samson G."/>
            <person name="Schroeder D.C."/>
            <person name="Segurens B."/>
            <person name="Strittmatter M."/>
            <person name="Tonon T."/>
            <person name="Tregear J.W."/>
            <person name="Valentin K."/>
            <person name="von Dassow P."/>
            <person name="Yamagishi T."/>
            <person name="Van de Peer Y."/>
            <person name="Wincker P."/>
        </authorList>
    </citation>
    <scope>NUCLEOTIDE SEQUENCE [LARGE SCALE GENOMIC DNA]</scope>
    <source>
        <strain evidence="5">Ec32 / CCAP1310/4</strain>
    </source>
</reference>
<protein>
    <submittedName>
        <fullName evidence="4">EsV-1-199</fullName>
    </submittedName>
</protein>
<dbReference type="PROSITE" id="PS50297">
    <property type="entry name" value="ANK_REP_REGION"/>
    <property type="match status" value="4"/>
</dbReference>
<dbReference type="Gene3D" id="1.25.40.20">
    <property type="entry name" value="Ankyrin repeat-containing domain"/>
    <property type="match status" value="2"/>
</dbReference>
<dbReference type="STRING" id="2880.D8LJF9"/>
<dbReference type="PRINTS" id="PR01415">
    <property type="entry name" value="ANKYRIN"/>
</dbReference>
<name>D8LJF9_ECTSI</name>
<dbReference type="EMBL" id="FN649760">
    <property type="protein sequence ID" value="CBN79492.1"/>
    <property type="molecule type" value="Genomic_DNA"/>
</dbReference>
<evidence type="ECO:0000256" key="1">
    <source>
        <dbReference type="ARBA" id="ARBA00022737"/>
    </source>
</evidence>
<dbReference type="eggNOG" id="KOG4177">
    <property type="taxonomic scope" value="Eukaryota"/>
</dbReference>
<dbReference type="AlphaFoldDB" id="D8LJF9"/>
<evidence type="ECO:0000313" key="5">
    <source>
        <dbReference type="Proteomes" id="UP000002630"/>
    </source>
</evidence>
<dbReference type="InterPro" id="IPR002110">
    <property type="entry name" value="Ankyrin_rpt"/>
</dbReference>
<evidence type="ECO:0000256" key="3">
    <source>
        <dbReference type="PROSITE-ProRule" id="PRU00023"/>
    </source>
</evidence>
<dbReference type="OrthoDB" id="59416at2759"/>
<evidence type="ECO:0000256" key="2">
    <source>
        <dbReference type="ARBA" id="ARBA00023043"/>
    </source>
</evidence>
<dbReference type="SUPFAM" id="SSF48403">
    <property type="entry name" value="Ankyrin repeat"/>
    <property type="match status" value="1"/>
</dbReference>
<dbReference type="SMART" id="SM00248">
    <property type="entry name" value="ANK"/>
    <property type="match status" value="6"/>
</dbReference>
<keyword evidence="1" id="KW-0677">Repeat</keyword>
<dbReference type="PROSITE" id="PS50088">
    <property type="entry name" value="ANK_REPEAT"/>
    <property type="match status" value="4"/>
</dbReference>
<feature type="repeat" description="ANK" evidence="3">
    <location>
        <begin position="66"/>
        <end position="98"/>
    </location>
</feature>
<keyword evidence="2 3" id="KW-0040">ANK repeat</keyword>
<feature type="repeat" description="ANK" evidence="3">
    <location>
        <begin position="99"/>
        <end position="131"/>
    </location>
</feature>
<dbReference type="Proteomes" id="UP000002630">
    <property type="component" value="Unassembled WGS sequence"/>
</dbReference>
<feature type="repeat" description="ANK" evidence="3">
    <location>
        <begin position="133"/>
        <end position="165"/>
    </location>
</feature>